<protein>
    <submittedName>
        <fullName evidence="2">Prepilin-type N-terminal cleavage/methylation domain-containing protein</fullName>
    </submittedName>
</protein>
<dbReference type="InterPro" id="IPR012902">
    <property type="entry name" value="N_methyl_site"/>
</dbReference>
<comment type="caution">
    <text evidence="2">The sequence shown here is derived from an EMBL/GenBank/DDBJ whole genome shotgun (WGS) entry which is preliminary data.</text>
</comment>
<proteinExistence type="predicted"/>
<dbReference type="Gene3D" id="3.30.700.10">
    <property type="entry name" value="Glycoprotein, Type 4 Pilin"/>
    <property type="match status" value="1"/>
</dbReference>
<evidence type="ECO:0000313" key="2">
    <source>
        <dbReference type="EMBL" id="MBI1626233.1"/>
    </source>
</evidence>
<dbReference type="RefSeq" id="WP_198461562.1">
    <property type="nucleotide sequence ID" value="NZ_JABBCQ020000016.1"/>
</dbReference>
<dbReference type="EMBL" id="JABBCQ020000016">
    <property type="protein sequence ID" value="MBI1626233.1"/>
    <property type="molecule type" value="Genomic_DNA"/>
</dbReference>
<accession>A0A843B6A2</accession>
<dbReference type="NCBIfam" id="TIGR02532">
    <property type="entry name" value="IV_pilin_GFxxxE"/>
    <property type="match status" value="1"/>
</dbReference>
<dbReference type="InterPro" id="IPR045584">
    <property type="entry name" value="Pilin-like"/>
</dbReference>
<dbReference type="AlphaFoldDB" id="A0A843B6A2"/>
<dbReference type="PROSITE" id="PS00409">
    <property type="entry name" value="PROKAR_NTER_METHYL"/>
    <property type="match status" value="1"/>
</dbReference>
<dbReference type="Pfam" id="PF07963">
    <property type="entry name" value="N_methyl"/>
    <property type="match status" value="1"/>
</dbReference>
<reference evidence="2" key="1">
    <citation type="submission" date="2020-12" db="EMBL/GenBank/DDBJ databases">
        <title>Comamonas sp. nov., isolated from stream water.</title>
        <authorList>
            <person name="Park K.-H."/>
        </authorList>
    </citation>
    <scope>NUCLEOTIDE SEQUENCE</scope>
    <source>
        <strain evidence="2">EJ-4</strain>
    </source>
</reference>
<sequence>MNAARPGQVAMQRGFTLVELMVTLTILVMLLMIAVPAVLRAIQNARTSTLVHRLPQDVAWARNQSATTPALYRITLGSGCQWKIELADLSGATPSWTTNAQTQARSITTTEAASAYPGASCALSGASSQTIDFDSRGQISNGTAPQVTITSANGQTWVMQVLLSGFVLLNAKTSS</sequence>
<evidence type="ECO:0000313" key="3">
    <source>
        <dbReference type="Proteomes" id="UP000530032"/>
    </source>
</evidence>
<keyword evidence="3" id="KW-1185">Reference proteome</keyword>
<name>A0A843B6A2_9BURK</name>
<keyword evidence="1" id="KW-0472">Membrane</keyword>
<dbReference type="SUPFAM" id="SSF54523">
    <property type="entry name" value="Pili subunits"/>
    <property type="match status" value="1"/>
</dbReference>
<keyword evidence="1" id="KW-1133">Transmembrane helix</keyword>
<feature type="transmembrane region" description="Helical" evidence="1">
    <location>
        <begin position="20"/>
        <end position="39"/>
    </location>
</feature>
<gene>
    <name evidence="2" type="ORF">HF327_017215</name>
</gene>
<dbReference type="Proteomes" id="UP000530032">
    <property type="component" value="Unassembled WGS sequence"/>
</dbReference>
<organism evidence="2 3">
    <name type="scientific">Comamonas suwonensis</name>
    <dbReference type="NCBI Taxonomy" id="2606214"/>
    <lineage>
        <taxon>Bacteria</taxon>
        <taxon>Pseudomonadati</taxon>
        <taxon>Pseudomonadota</taxon>
        <taxon>Betaproteobacteria</taxon>
        <taxon>Burkholderiales</taxon>
        <taxon>Comamonadaceae</taxon>
        <taxon>Comamonas</taxon>
    </lineage>
</organism>
<evidence type="ECO:0000256" key="1">
    <source>
        <dbReference type="SAM" id="Phobius"/>
    </source>
</evidence>
<keyword evidence="1" id="KW-0812">Transmembrane</keyword>